<dbReference type="PANTHER" id="PTHR24322">
    <property type="entry name" value="PKSB"/>
    <property type="match status" value="1"/>
</dbReference>
<keyword evidence="2" id="KW-0812">Transmembrane</keyword>
<dbReference type="PANTHER" id="PTHR24322:SF748">
    <property type="entry name" value="FI23927P1-RELATED"/>
    <property type="match status" value="1"/>
</dbReference>
<protein>
    <submittedName>
        <fullName evidence="3">17-beta-hydroxysteroid dehydrogenase 13-like</fullName>
    </submittedName>
</protein>
<keyword evidence="1" id="KW-0560">Oxidoreductase</keyword>
<feature type="transmembrane region" description="Helical" evidence="2">
    <location>
        <begin position="6"/>
        <end position="25"/>
    </location>
</feature>
<sequence length="337" mass="38572">MLTDDWFNYILVLLLLFTILFHKYAMRTGYLIIDLPIMLVVLTLTICVELITSILPTFLPIFKQQKLNGKIVLLTGAGSGIGRETSLELCRQGCILILFDMDEEGNEKTCRLIRENGGIAYPYTVDVSDRDALEEAAESVVTEHRHIDILVCNAGILHIQRLYNLQHYEIEQLLTVNFLSIVYLTKFFLNKMIEHGKESHIVCIASSYSLRGSTHATHYSASKGAISNYCISLMQELSRINCKYVHVSVVYPTFVNTPLISSLSKYFEYLKPIGADEVAKQIVKGIRKYKESIYIPYYLKILSFIVFLTPTTFANLLQRFMFKGKKFDPIQPNEMFD</sequence>
<gene>
    <name evidence="3" type="ORF">LOD99_14693</name>
</gene>
<name>A0AAV7KC16_9METZ</name>
<evidence type="ECO:0000313" key="3">
    <source>
        <dbReference type="EMBL" id="KAI6659017.1"/>
    </source>
</evidence>
<evidence type="ECO:0000256" key="1">
    <source>
        <dbReference type="ARBA" id="ARBA00023002"/>
    </source>
</evidence>
<evidence type="ECO:0000313" key="4">
    <source>
        <dbReference type="Proteomes" id="UP001165289"/>
    </source>
</evidence>
<comment type="caution">
    <text evidence="3">The sequence shown here is derived from an EMBL/GenBank/DDBJ whole genome shotgun (WGS) entry which is preliminary data.</text>
</comment>
<organism evidence="3 4">
    <name type="scientific">Oopsacas minuta</name>
    <dbReference type="NCBI Taxonomy" id="111878"/>
    <lineage>
        <taxon>Eukaryota</taxon>
        <taxon>Metazoa</taxon>
        <taxon>Porifera</taxon>
        <taxon>Hexactinellida</taxon>
        <taxon>Hexasterophora</taxon>
        <taxon>Lyssacinosida</taxon>
        <taxon>Leucopsacidae</taxon>
        <taxon>Oopsacas</taxon>
    </lineage>
</organism>
<dbReference type="GO" id="GO:0005811">
    <property type="term" value="C:lipid droplet"/>
    <property type="evidence" value="ECO:0007669"/>
    <property type="project" value="TreeGrafter"/>
</dbReference>
<dbReference type="SUPFAM" id="SSF51735">
    <property type="entry name" value="NAD(P)-binding Rossmann-fold domains"/>
    <property type="match status" value="1"/>
</dbReference>
<dbReference type="InterPro" id="IPR036291">
    <property type="entry name" value="NAD(P)-bd_dom_sf"/>
</dbReference>
<keyword evidence="4" id="KW-1185">Reference proteome</keyword>
<dbReference type="InterPro" id="IPR002347">
    <property type="entry name" value="SDR_fam"/>
</dbReference>
<feature type="transmembrane region" description="Helical" evidence="2">
    <location>
        <begin position="37"/>
        <end position="59"/>
    </location>
</feature>
<accession>A0AAV7KC16</accession>
<keyword evidence="2" id="KW-0472">Membrane</keyword>
<dbReference type="GO" id="GO:0016616">
    <property type="term" value="F:oxidoreductase activity, acting on the CH-OH group of donors, NAD or NADP as acceptor"/>
    <property type="evidence" value="ECO:0007669"/>
    <property type="project" value="TreeGrafter"/>
</dbReference>
<dbReference type="InterPro" id="IPR020904">
    <property type="entry name" value="Sc_DH/Rdtase_CS"/>
</dbReference>
<keyword evidence="2" id="KW-1133">Transmembrane helix</keyword>
<evidence type="ECO:0000256" key="2">
    <source>
        <dbReference type="SAM" id="Phobius"/>
    </source>
</evidence>
<dbReference type="EMBL" id="JAKMXF010000066">
    <property type="protein sequence ID" value="KAI6659017.1"/>
    <property type="molecule type" value="Genomic_DNA"/>
</dbReference>
<proteinExistence type="predicted"/>
<reference evidence="3 4" key="1">
    <citation type="journal article" date="2023" name="BMC Biol.">
        <title>The compact genome of the sponge Oopsacas minuta (Hexactinellida) is lacking key metazoan core genes.</title>
        <authorList>
            <person name="Santini S."/>
            <person name="Schenkelaars Q."/>
            <person name="Jourda C."/>
            <person name="Duchesne M."/>
            <person name="Belahbib H."/>
            <person name="Rocher C."/>
            <person name="Selva M."/>
            <person name="Riesgo A."/>
            <person name="Vervoort M."/>
            <person name="Leys S.P."/>
            <person name="Kodjabachian L."/>
            <person name="Le Bivic A."/>
            <person name="Borchiellini C."/>
            <person name="Claverie J.M."/>
            <person name="Renard E."/>
        </authorList>
    </citation>
    <scope>NUCLEOTIDE SEQUENCE [LARGE SCALE GENOMIC DNA]</scope>
    <source>
        <strain evidence="3">SPO-2</strain>
    </source>
</reference>
<dbReference type="PROSITE" id="PS00061">
    <property type="entry name" value="ADH_SHORT"/>
    <property type="match status" value="1"/>
</dbReference>
<dbReference type="Pfam" id="PF00106">
    <property type="entry name" value="adh_short"/>
    <property type="match status" value="1"/>
</dbReference>
<feature type="transmembrane region" description="Helical" evidence="2">
    <location>
        <begin position="297"/>
        <end position="317"/>
    </location>
</feature>
<dbReference type="Gene3D" id="3.40.50.720">
    <property type="entry name" value="NAD(P)-binding Rossmann-like Domain"/>
    <property type="match status" value="1"/>
</dbReference>
<dbReference type="AlphaFoldDB" id="A0AAV7KC16"/>
<dbReference type="Proteomes" id="UP001165289">
    <property type="component" value="Unassembled WGS sequence"/>
</dbReference>
<dbReference type="PRINTS" id="PR00081">
    <property type="entry name" value="GDHRDH"/>
</dbReference>